<gene>
    <name evidence="1" type="ORF">OOJ09_26050</name>
</gene>
<organism evidence="1 2">
    <name type="scientific">Mesorhizobium qingshengii</name>
    <dbReference type="NCBI Taxonomy" id="1165689"/>
    <lineage>
        <taxon>Bacteria</taxon>
        <taxon>Pseudomonadati</taxon>
        <taxon>Pseudomonadota</taxon>
        <taxon>Alphaproteobacteria</taxon>
        <taxon>Hyphomicrobiales</taxon>
        <taxon>Phyllobacteriaceae</taxon>
        <taxon>Mesorhizobium</taxon>
    </lineage>
</organism>
<dbReference type="RefSeq" id="WP_269907936.1">
    <property type="nucleotide sequence ID" value="NZ_JAPFQA010000016.1"/>
</dbReference>
<sequence>MGTMVNAKVEAGQPYSLTVLNQNSKFQQFALFQTIPDIVGPSVNPVSLAWMLGGAAPGSITNPSQSVFSWEINYQVNTGYIQDQGTTTNPRRFTTASNADVMINTQNSIGVTYLGPFPYGAPAFPAGPTNGKAGLISVQSDATIPTAIVQASQSVSVNVGIAMNAKPTIAVQALPNLLYQFTPKPTYYIIAGSFVQGQVIDTATSSNAFQVVFQGVTDRTVVFTEQNQFQDN</sequence>
<keyword evidence="2" id="KW-1185">Reference proteome</keyword>
<dbReference type="Proteomes" id="UP001152178">
    <property type="component" value="Unassembled WGS sequence"/>
</dbReference>
<reference evidence="1" key="1">
    <citation type="submission" date="2022-11" db="EMBL/GenBank/DDBJ databases">
        <authorList>
            <person name="Coimbra C."/>
        </authorList>
    </citation>
    <scope>NUCLEOTIDE SEQUENCE</scope>
    <source>
        <strain evidence="1">Jales19</strain>
    </source>
</reference>
<dbReference type="EMBL" id="JAPFQA010000016">
    <property type="protein sequence ID" value="MCZ8547664.1"/>
    <property type="molecule type" value="Genomic_DNA"/>
</dbReference>
<proteinExistence type="predicted"/>
<protein>
    <submittedName>
        <fullName evidence="1">Uncharacterized protein</fullName>
    </submittedName>
</protein>
<evidence type="ECO:0000313" key="2">
    <source>
        <dbReference type="Proteomes" id="UP001152178"/>
    </source>
</evidence>
<accession>A0ABT4R1D5</accession>
<comment type="caution">
    <text evidence="1">The sequence shown here is derived from an EMBL/GenBank/DDBJ whole genome shotgun (WGS) entry which is preliminary data.</text>
</comment>
<name>A0ABT4R1D5_9HYPH</name>
<evidence type="ECO:0000313" key="1">
    <source>
        <dbReference type="EMBL" id="MCZ8547664.1"/>
    </source>
</evidence>